<protein>
    <submittedName>
        <fullName evidence="2">Uncharacterized protein</fullName>
    </submittedName>
</protein>
<feature type="region of interest" description="Disordered" evidence="1">
    <location>
        <begin position="204"/>
        <end position="225"/>
    </location>
</feature>
<dbReference type="RefSeq" id="WP_392823489.1">
    <property type="nucleotide sequence ID" value="NZ_JBICYV010000021.1"/>
</dbReference>
<accession>A0ABW7BEM1</accession>
<comment type="caution">
    <text evidence="2">The sequence shown here is derived from an EMBL/GenBank/DDBJ whole genome shotgun (WGS) entry which is preliminary data.</text>
</comment>
<feature type="compositionally biased region" description="Basic and acidic residues" evidence="1">
    <location>
        <begin position="211"/>
        <end position="223"/>
    </location>
</feature>
<name>A0ABW7BEM1_9ACTN</name>
<reference evidence="2 3" key="1">
    <citation type="submission" date="2024-10" db="EMBL/GenBank/DDBJ databases">
        <title>The Natural Products Discovery Center: Release of the First 8490 Sequenced Strains for Exploring Actinobacteria Biosynthetic Diversity.</title>
        <authorList>
            <person name="Kalkreuter E."/>
            <person name="Kautsar S.A."/>
            <person name="Yang D."/>
            <person name="Bader C.D."/>
            <person name="Teijaro C.N."/>
            <person name="Fluegel L."/>
            <person name="Davis C.M."/>
            <person name="Simpson J.R."/>
            <person name="Lauterbach L."/>
            <person name="Steele A.D."/>
            <person name="Gui C."/>
            <person name="Meng S."/>
            <person name="Li G."/>
            <person name="Viehrig K."/>
            <person name="Ye F."/>
            <person name="Su P."/>
            <person name="Kiefer A.F."/>
            <person name="Nichols A."/>
            <person name="Cepeda A.J."/>
            <person name="Yan W."/>
            <person name="Fan B."/>
            <person name="Jiang Y."/>
            <person name="Adhikari A."/>
            <person name="Zheng C.-J."/>
            <person name="Schuster L."/>
            <person name="Cowan T.M."/>
            <person name="Smanski M.J."/>
            <person name="Chevrette M.G."/>
            <person name="De Carvalho L.P.S."/>
            <person name="Shen B."/>
        </authorList>
    </citation>
    <scope>NUCLEOTIDE SEQUENCE [LARGE SCALE GENOMIC DNA]</scope>
    <source>
        <strain evidence="2 3">NPDC048320</strain>
    </source>
</reference>
<dbReference type="InterPro" id="IPR009072">
    <property type="entry name" value="Histone-fold"/>
</dbReference>
<feature type="region of interest" description="Disordered" evidence="1">
    <location>
        <begin position="1"/>
        <end position="22"/>
    </location>
</feature>
<dbReference type="SUPFAM" id="SSF47113">
    <property type="entry name" value="Histone-fold"/>
    <property type="match status" value="1"/>
</dbReference>
<organism evidence="2 3">
    <name type="scientific">Streptomyces cinerochromogenes</name>
    <dbReference type="NCBI Taxonomy" id="66422"/>
    <lineage>
        <taxon>Bacteria</taxon>
        <taxon>Bacillati</taxon>
        <taxon>Actinomycetota</taxon>
        <taxon>Actinomycetes</taxon>
        <taxon>Kitasatosporales</taxon>
        <taxon>Streptomycetaceae</taxon>
        <taxon>Streptomyces</taxon>
    </lineage>
</organism>
<dbReference type="EMBL" id="JBICYV010000021">
    <property type="protein sequence ID" value="MFG3015632.1"/>
    <property type="molecule type" value="Genomic_DNA"/>
</dbReference>
<proteinExistence type="predicted"/>
<evidence type="ECO:0000313" key="3">
    <source>
        <dbReference type="Proteomes" id="UP001604267"/>
    </source>
</evidence>
<gene>
    <name evidence="2" type="ORF">ACGFZB_35355</name>
</gene>
<evidence type="ECO:0000313" key="2">
    <source>
        <dbReference type="EMBL" id="MFG3015632.1"/>
    </source>
</evidence>
<evidence type="ECO:0000256" key="1">
    <source>
        <dbReference type="SAM" id="MobiDB-lite"/>
    </source>
</evidence>
<sequence length="263" mass="28264">MTAPPARPDRSGPETASVMDVSPDVSPFKPSLVKAVFRDVTPMHVSRSAAWAAASVTRTVLTEIIDGARRAAAEEARKKLVPGDLLSAIDRNVELEVGNKWYDHSPTFRGLTGVLYDAEGVIVPSRKRSRSRKPSAVVGAHRFEAGVRKLLRRQGVTAVPAMVRDLDGIASVFLTDLARDAAMVVREGGVKRFGTVTLVMSGEPAPPPLLKDSHRARPARTGDGRTIGMDDILAATKMQLFGGNLRQRALTEAREATQHTSAG</sequence>
<keyword evidence="3" id="KW-1185">Reference proteome</keyword>
<dbReference type="Proteomes" id="UP001604267">
    <property type="component" value="Unassembled WGS sequence"/>
</dbReference>